<keyword evidence="1" id="KW-0472">Membrane</keyword>
<keyword evidence="1 2" id="KW-0812">Transmembrane</keyword>
<dbReference type="OrthoDB" id="5588054at2"/>
<feature type="transmembrane region" description="Helical" evidence="1">
    <location>
        <begin position="98"/>
        <end position="118"/>
    </location>
</feature>
<evidence type="ECO:0000313" key="2">
    <source>
        <dbReference type="EMBL" id="CCK74805.1"/>
    </source>
</evidence>
<dbReference type="STRING" id="698738.OLEAN_C06290"/>
<gene>
    <name evidence="2" type="ORF">OLEAN_C06290</name>
</gene>
<reference evidence="2 3" key="1">
    <citation type="journal article" date="2013" name="Nat. Commun.">
        <title>Genome sequence and functional genomic analysis of the oil-degrading bacterium Oleispira antarctica.</title>
        <authorList>
            <person name="Kube M."/>
            <person name="Chernikova T.N."/>
            <person name="Al-Ramahi Y."/>
            <person name="Beloqui A."/>
            <person name="Lopez-Cortez N."/>
            <person name="Guazzaroni M.E."/>
            <person name="Heipieper H.J."/>
            <person name="Klages S."/>
            <person name="Kotsyurbenko O.R."/>
            <person name="Langer I."/>
            <person name="Nechitaylo T.Y."/>
            <person name="Lunsdorf H."/>
            <person name="Fernandez M."/>
            <person name="Juarez S."/>
            <person name="Ciordia S."/>
            <person name="Singer A."/>
            <person name="Kagan O."/>
            <person name="Egorova O."/>
            <person name="Petit P.A."/>
            <person name="Stogios P."/>
            <person name="Kim Y."/>
            <person name="Tchigvintsev A."/>
            <person name="Flick R."/>
            <person name="Denaro R."/>
            <person name="Genovese M."/>
            <person name="Albar J.P."/>
            <person name="Reva O.N."/>
            <person name="Martinez-Gomariz M."/>
            <person name="Tran H."/>
            <person name="Ferrer M."/>
            <person name="Savchenko A."/>
            <person name="Yakunin A.F."/>
            <person name="Yakimov M.M."/>
            <person name="Golyshina O.V."/>
            <person name="Reinhardt R."/>
            <person name="Golyshin P.N."/>
        </authorList>
    </citation>
    <scope>NUCLEOTIDE SEQUENCE [LARGE SCALE GENOMIC DNA]</scope>
</reference>
<dbReference type="KEGG" id="oai:OLEAN_C06290"/>
<dbReference type="AlphaFoldDB" id="R4YKI8"/>
<protein>
    <submittedName>
        <fullName evidence="2">Predicted transmembrane transcriptional regulator (Anti-sigma factor)</fullName>
    </submittedName>
</protein>
<dbReference type="HOGENOM" id="CLU_092800_1_0_6"/>
<evidence type="ECO:0000313" key="3">
    <source>
        <dbReference type="Proteomes" id="UP000032749"/>
    </source>
</evidence>
<keyword evidence="3" id="KW-1185">Reference proteome</keyword>
<organism evidence="2 3">
    <name type="scientific">Oleispira antarctica RB-8</name>
    <dbReference type="NCBI Taxonomy" id="698738"/>
    <lineage>
        <taxon>Bacteria</taxon>
        <taxon>Pseudomonadati</taxon>
        <taxon>Pseudomonadota</taxon>
        <taxon>Gammaproteobacteria</taxon>
        <taxon>Oceanospirillales</taxon>
        <taxon>Oceanospirillaceae</taxon>
        <taxon>Oleispira</taxon>
    </lineage>
</organism>
<keyword evidence="1" id="KW-1133">Transmembrane helix</keyword>
<accession>R4YKI8</accession>
<name>R4YKI8_OLEAN</name>
<evidence type="ECO:0000256" key="1">
    <source>
        <dbReference type="SAM" id="Phobius"/>
    </source>
</evidence>
<dbReference type="EMBL" id="FO203512">
    <property type="protein sequence ID" value="CCK74805.1"/>
    <property type="molecule type" value="Genomic_DNA"/>
</dbReference>
<sequence>MTISDETLNAFIDGELSPLEMSIVRDAIANDEVVAERADVLASLNSQVHASLSSIDAVPLSSGLDDLRKKLEASARAEHSSEQTDNVIRFPWWRKAQAVITMPTAIAASVAAVFGFFMNFDTHSNPAALPDWTAINNALSHQRSGEVITTKNGASFEARLTFLNHEGEYCRQFYIKPMNTPALQSIACRVGDDWNLRAAMPAGDQASYQTASSNRALDDVLDTMIKGDLVSPEQETSIIESRWKP</sequence>
<dbReference type="Proteomes" id="UP000032749">
    <property type="component" value="Chromosome"/>
</dbReference>
<proteinExistence type="predicted"/>